<accession>A0A0L6U9E9</accession>
<dbReference type="EMBL" id="LAVV01013938">
    <property type="protein sequence ID" value="KNZ45184.1"/>
    <property type="molecule type" value="Genomic_DNA"/>
</dbReference>
<dbReference type="STRING" id="27349.A0A0L6U9E9"/>
<keyword evidence="4" id="KW-1185">Reference proteome</keyword>
<dbReference type="AlphaFoldDB" id="A0A0L6U9E9"/>
<evidence type="ECO:0000256" key="2">
    <source>
        <dbReference type="SAM" id="MobiDB-lite"/>
    </source>
</evidence>
<gene>
    <name evidence="3" type="ORF">VP01_83g2</name>
</gene>
<keyword evidence="1" id="KW-0175">Coiled coil</keyword>
<sequence length="325" mass="36088">MQCLVITLPACLRTSSPSAMTTSSSSPSNSRSGSKTLNINSSTNSILINLKSSDGKLEPDYYNRMSHFSYYKLPFKTAPAEWRTASSGATSSHAWTFKGATTLDREKARAARQEASIGPSPLPATSSKPTAIIGPTLPHDFSRSSSTTLAEHQYKQDEAADVRLLEINARKHEMKRKRKEENEDLAAQRATGKERLLEKRLENRAAQADYLHQKDDPTAVELDDRNLFGSSNSFQEASVLFPFFFSWQPYSSLNVSSLICCLEYRVRARDRAQERRRGKSGNMQAEKQLVMKEKVAAMKSKEDSTMAMLKSLAASKFGPAAGSRQ</sequence>
<feature type="region of interest" description="Disordered" evidence="2">
    <location>
        <begin position="15"/>
        <end position="38"/>
    </location>
</feature>
<evidence type="ECO:0000313" key="4">
    <source>
        <dbReference type="Proteomes" id="UP000037035"/>
    </source>
</evidence>
<comment type="caution">
    <text evidence="3">The sequence shown here is derived from an EMBL/GenBank/DDBJ whole genome shotgun (WGS) entry which is preliminary data.</text>
</comment>
<protein>
    <submittedName>
        <fullName evidence="3">Uncharacterized protein</fullName>
    </submittedName>
</protein>
<feature type="coiled-coil region" evidence="1">
    <location>
        <begin position="162"/>
        <end position="191"/>
    </location>
</feature>
<dbReference type="PANTHER" id="PTHR34117:SF1">
    <property type="entry name" value="STYLE CELL-CYCLE INHIBITOR 1"/>
    <property type="match status" value="1"/>
</dbReference>
<dbReference type="Proteomes" id="UP000037035">
    <property type="component" value="Unassembled WGS sequence"/>
</dbReference>
<organism evidence="3 4">
    <name type="scientific">Puccinia sorghi</name>
    <dbReference type="NCBI Taxonomy" id="27349"/>
    <lineage>
        <taxon>Eukaryota</taxon>
        <taxon>Fungi</taxon>
        <taxon>Dikarya</taxon>
        <taxon>Basidiomycota</taxon>
        <taxon>Pucciniomycotina</taxon>
        <taxon>Pucciniomycetes</taxon>
        <taxon>Pucciniales</taxon>
        <taxon>Pucciniaceae</taxon>
        <taxon>Puccinia</taxon>
    </lineage>
</organism>
<reference evidence="3 4" key="1">
    <citation type="submission" date="2015-08" db="EMBL/GenBank/DDBJ databases">
        <title>Next Generation Sequencing and Analysis of the Genome of Puccinia sorghi L Schw, the Causal Agent of Maize Common Rust.</title>
        <authorList>
            <person name="Rochi L."/>
            <person name="Burguener G."/>
            <person name="Darino M."/>
            <person name="Turjanski A."/>
            <person name="Kreff E."/>
            <person name="Dieguez M.J."/>
            <person name="Sacco F."/>
        </authorList>
    </citation>
    <scope>NUCLEOTIDE SEQUENCE [LARGE SCALE GENOMIC DNA]</scope>
    <source>
        <strain evidence="3 4">RO10H11247</strain>
    </source>
</reference>
<dbReference type="PANTHER" id="PTHR34117">
    <property type="entry name" value="STYLE CELL-CYCLE INHIBITOR 1"/>
    <property type="match status" value="1"/>
</dbReference>
<proteinExistence type="predicted"/>
<feature type="region of interest" description="Disordered" evidence="2">
    <location>
        <begin position="104"/>
        <end position="154"/>
    </location>
</feature>
<name>A0A0L6U9E9_9BASI</name>
<dbReference type="OrthoDB" id="2139939at2759"/>
<evidence type="ECO:0000313" key="3">
    <source>
        <dbReference type="EMBL" id="KNZ45184.1"/>
    </source>
</evidence>
<dbReference type="InterPro" id="IPR044688">
    <property type="entry name" value="SCI-1-like"/>
</dbReference>
<dbReference type="VEuPathDB" id="FungiDB:VP01_83g2"/>
<evidence type="ECO:0000256" key="1">
    <source>
        <dbReference type="SAM" id="Coils"/>
    </source>
</evidence>